<accession>A0ACA9QCQ1</accession>
<comment type="caution">
    <text evidence="1">The sequence shown here is derived from an EMBL/GenBank/DDBJ whole genome shotgun (WGS) entry which is preliminary data.</text>
</comment>
<evidence type="ECO:0000313" key="2">
    <source>
        <dbReference type="Proteomes" id="UP000789525"/>
    </source>
</evidence>
<gene>
    <name evidence="1" type="ORF">ACOLOM_LOCUS12450</name>
</gene>
<reference evidence="1" key="1">
    <citation type="submission" date="2021-06" db="EMBL/GenBank/DDBJ databases">
        <authorList>
            <person name="Kallberg Y."/>
            <person name="Tangrot J."/>
            <person name="Rosling A."/>
        </authorList>
    </citation>
    <scope>NUCLEOTIDE SEQUENCE</scope>
    <source>
        <strain evidence="1">CL356</strain>
    </source>
</reference>
<keyword evidence="2" id="KW-1185">Reference proteome</keyword>
<feature type="non-terminal residue" evidence="1">
    <location>
        <position position="55"/>
    </location>
</feature>
<dbReference type="EMBL" id="CAJVPT010050515">
    <property type="protein sequence ID" value="CAG8746096.1"/>
    <property type="molecule type" value="Genomic_DNA"/>
</dbReference>
<protein>
    <submittedName>
        <fullName evidence="1">10721_t:CDS:1</fullName>
    </submittedName>
</protein>
<organism evidence="1 2">
    <name type="scientific">Acaulospora colombiana</name>
    <dbReference type="NCBI Taxonomy" id="27376"/>
    <lineage>
        <taxon>Eukaryota</taxon>
        <taxon>Fungi</taxon>
        <taxon>Fungi incertae sedis</taxon>
        <taxon>Mucoromycota</taxon>
        <taxon>Glomeromycotina</taxon>
        <taxon>Glomeromycetes</taxon>
        <taxon>Diversisporales</taxon>
        <taxon>Acaulosporaceae</taxon>
        <taxon>Acaulospora</taxon>
    </lineage>
</organism>
<sequence length="55" mass="6206">MNIFLYFPVYLLGKPISDASSLKLRSSWPHSTNMRLPISFLAYVISELNNCGDGK</sequence>
<proteinExistence type="predicted"/>
<dbReference type="Proteomes" id="UP000789525">
    <property type="component" value="Unassembled WGS sequence"/>
</dbReference>
<name>A0ACA9QCQ1_9GLOM</name>
<evidence type="ECO:0000313" key="1">
    <source>
        <dbReference type="EMBL" id="CAG8746096.1"/>
    </source>
</evidence>